<proteinExistence type="predicted"/>
<gene>
    <name evidence="1" type="ORF">CYMTET_32885</name>
</gene>
<sequence length="76" mass="8333">MARGVCAQTIQGIKLADPYIPESVIQQYVMKGFSCRTADDLSTVMEMGSKLAIAKIMKRIRKGAFMPSKKSAAKHV</sequence>
<accession>A0AAE0FE50</accession>
<organism evidence="1 2">
    <name type="scientific">Cymbomonas tetramitiformis</name>
    <dbReference type="NCBI Taxonomy" id="36881"/>
    <lineage>
        <taxon>Eukaryota</taxon>
        <taxon>Viridiplantae</taxon>
        <taxon>Chlorophyta</taxon>
        <taxon>Pyramimonadophyceae</taxon>
        <taxon>Pyramimonadales</taxon>
        <taxon>Pyramimonadaceae</taxon>
        <taxon>Cymbomonas</taxon>
    </lineage>
</organism>
<evidence type="ECO:0000313" key="1">
    <source>
        <dbReference type="EMBL" id="KAK3258055.1"/>
    </source>
</evidence>
<name>A0AAE0FE50_9CHLO</name>
<comment type="caution">
    <text evidence="1">The sequence shown here is derived from an EMBL/GenBank/DDBJ whole genome shotgun (WGS) entry which is preliminary data.</text>
</comment>
<reference evidence="1 2" key="1">
    <citation type="journal article" date="2015" name="Genome Biol. Evol.">
        <title>Comparative Genomics of a Bacterivorous Green Alga Reveals Evolutionary Causalities and Consequences of Phago-Mixotrophic Mode of Nutrition.</title>
        <authorList>
            <person name="Burns J.A."/>
            <person name="Paasch A."/>
            <person name="Narechania A."/>
            <person name="Kim E."/>
        </authorList>
    </citation>
    <scope>NUCLEOTIDE SEQUENCE [LARGE SCALE GENOMIC DNA]</scope>
    <source>
        <strain evidence="1 2">PLY_AMNH</strain>
    </source>
</reference>
<dbReference type="Proteomes" id="UP001190700">
    <property type="component" value="Unassembled WGS sequence"/>
</dbReference>
<dbReference type="EMBL" id="LGRX02019854">
    <property type="protein sequence ID" value="KAK3258055.1"/>
    <property type="molecule type" value="Genomic_DNA"/>
</dbReference>
<evidence type="ECO:0000313" key="2">
    <source>
        <dbReference type="Proteomes" id="UP001190700"/>
    </source>
</evidence>
<protein>
    <submittedName>
        <fullName evidence="1">Uncharacterized protein</fullName>
    </submittedName>
</protein>
<dbReference type="AlphaFoldDB" id="A0AAE0FE50"/>
<keyword evidence="2" id="KW-1185">Reference proteome</keyword>